<sequence>MQIPHKDMIELKQQTHRNSRSGYGIEKFQELMWCEGRNERTRSDSLILFGPNPTTLPGLLLPSERHEKNKKMNFRERHQRAKERMCRSERERFSGLKYRRLTVAIAVHHCHSPLSLSFTVAVHRRAAPSSLLEKKIVVH</sequence>
<evidence type="ECO:0000256" key="1">
    <source>
        <dbReference type="SAM" id="MobiDB-lite"/>
    </source>
</evidence>
<comment type="caution">
    <text evidence="2">The sequence shown here is derived from an EMBL/GenBank/DDBJ whole genome shotgun (WGS) entry which is preliminary data.</text>
</comment>
<feature type="region of interest" description="Disordered" evidence="1">
    <location>
        <begin position="58"/>
        <end position="79"/>
    </location>
</feature>
<dbReference type="Proteomes" id="UP000634136">
    <property type="component" value="Unassembled WGS sequence"/>
</dbReference>
<feature type="compositionally biased region" description="Basic residues" evidence="1">
    <location>
        <begin position="68"/>
        <end position="79"/>
    </location>
</feature>
<keyword evidence="3" id="KW-1185">Reference proteome</keyword>
<gene>
    <name evidence="2" type="ORF">G2W53_001266</name>
</gene>
<name>A0A835CIF7_9FABA</name>
<reference evidence="2" key="1">
    <citation type="submission" date="2020-09" db="EMBL/GenBank/DDBJ databases">
        <title>Genome-Enabled Discovery of Anthraquinone Biosynthesis in Senna tora.</title>
        <authorList>
            <person name="Kang S.-H."/>
            <person name="Pandey R.P."/>
            <person name="Lee C.-M."/>
            <person name="Sim J.-S."/>
            <person name="Jeong J.-T."/>
            <person name="Choi B.-S."/>
            <person name="Jung M."/>
            <person name="Ginzburg D."/>
            <person name="Zhao K."/>
            <person name="Won S.Y."/>
            <person name="Oh T.-J."/>
            <person name="Yu Y."/>
            <person name="Kim N.-H."/>
            <person name="Lee O.R."/>
            <person name="Lee T.-H."/>
            <person name="Bashyal P."/>
            <person name="Kim T.-S."/>
            <person name="Lee W.-H."/>
            <person name="Kawkins C."/>
            <person name="Kim C.-K."/>
            <person name="Kim J.S."/>
            <person name="Ahn B.O."/>
            <person name="Rhee S.Y."/>
            <person name="Sohng J.K."/>
        </authorList>
    </citation>
    <scope>NUCLEOTIDE SEQUENCE</scope>
    <source>
        <tissue evidence="2">Leaf</tissue>
    </source>
</reference>
<organism evidence="2 3">
    <name type="scientific">Senna tora</name>
    <dbReference type="NCBI Taxonomy" id="362788"/>
    <lineage>
        <taxon>Eukaryota</taxon>
        <taxon>Viridiplantae</taxon>
        <taxon>Streptophyta</taxon>
        <taxon>Embryophyta</taxon>
        <taxon>Tracheophyta</taxon>
        <taxon>Spermatophyta</taxon>
        <taxon>Magnoliopsida</taxon>
        <taxon>eudicotyledons</taxon>
        <taxon>Gunneridae</taxon>
        <taxon>Pentapetalae</taxon>
        <taxon>rosids</taxon>
        <taxon>fabids</taxon>
        <taxon>Fabales</taxon>
        <taxon>Fabaceae</taxon>
        <taxon>Caesalpinioideae</taxon>
        <taxon>Cassia clade</taxon>
        <taxon>Senna</taxon>
    </lineage>
</organism>
<dbReference type="EMBL" id="JAAIUW010000001">
    <property type="protein sequence ID" value="KAF7844361.1"/>
    <property type="molecule type" value="Genomic_DNA"/>
</dbReference>
<protein>
    <submittedName>
        <fullName evidence="2">Uncharacterized protein</fullName>
    </submittedName>
</protein>
<evidence type="ECO:0000313" key="3">
    <source>
        <dbReference type="Proteomes" id="UP000634136"/>
    </source>
</evidence>
<accession>A0A835CIF7</accession>
<dbReference type="AlphaFoldDB" id="A0A835CIF7"/>
<evidence type="ECO:0000313" key="2">
    <source>
        <dbReference type="EMBL" id="KAF7844361.1"/>
    </source>
</evidence>
<proteinExistence type="predicted"/>